<keyword evidence="8" id="KW-1185">Reference proteome</keyword>
<evidence type="ECO:0000256" key="5">
    <source>
        <dbReference type="ARBA" id="ARBA00044503"/>
    </source>
</evidence>
<proteinExistence type="inferred from homology"/>
<accession>A0A1I6L2C3</accession>
<dbReference type="InterPro" id="IPR036764">
    <property type="entry name" value="Peptidase_Prp_sf"/>
</dbReference>
<dbReference type="RefSeq" id="WP_092562477.1">
    <property type="nucleotide sequence ID" value="NZ_FOYZ01000012.1"/>
</dbReference>
<dbReference type="STRING" id="37658.SAMN05661086_03016"/>
<dbReference type="GO" id="GO:0006508">
    <property type="term" value="P:proteolysis"/>
    <property type="evidence" value="ECO:0007669"/>
    <property type="project" value="UniProtKB-KW"/>
</dbReference>
<dbReference type="EMBL" id="FOYZ01000012">
    <property type="protein sequence ID" value="SFR97614.1"/>
    <property type="molecule type" value="Genomic_DNA"/>
</dbReference>
<dbReference type="PANTHER" id="PTHR39178:SF1">
    <property type="entry name" value="RIBOSOMAL-PROCESSING CYSTEINE PROTEASE PRP"/>
    <property type="match status" value="1"/>
</dbReference>
<keyword evidence="3" id="KW-0378">Hydrolase</keyword>
<dbReference type="Gene3D" id="3.30.70.1490">
    <property type="entry name" value="Cysteine protease Prp"/>
    <property type="match status" value="1"/>
</dbReference>
<evidence type="ECO:0000256" key="2">
    <source>
        <dbReference type="ARBA" id="ARBA00022670"/>
    </source>
</evidence>
<dbReference type="GO" id="GO:0008234">
    <property type="term" value="F:cysteine-type peptidase activity"/>
    <property type="evidence" value="ECO:0007669"/>
    <property type="project" value="UniProtKB-KW"/>
</dbReference>
<evidence type="ECO:0000313" key="8">
    <source>
        <dbReference type="Proteomes" id="UP000199659"/>
    </source>
</evidence>
<comment type="similarity">
    <text evidence="5">Belongs to the Prp family.</text>
</comment>
<dbReference type="PANTHER" id="PTHR39178">
    <property type="entry name" value="HYPOTHETICAL RIBOSOME-ASSOCIATED PROTEIN"/>
    <property type="match status" value="1"/>
</dbReference>
<dbReference type="SUPFAM" id="SSF118010">
    <property type="entry name" value="TM1457-like"/>
    <property type="match status" value="1"/>
</dbReference>
<dbReference type="Proteomes" id="UP000199659">
    <property type="component" value="Unassembled WGS sequence"/>
</dbReference>
<evidence type="ECO:0000256" key="1">
    <source>
        <dbReference type="ARBA" id="ARBA00022517"/>
    </source>
</evidence>
<gene>
    <name evidence="7" type="ORF">SAMN05661086_03016</name>
</gene>
<evidence type="ECO:0000256" key="6">
    <source>
        <dbReference type="ARBA" id="ARBA00044538"/>
    </source>
</evidence>
<organism evidence="7 8">
    <name type="scientific">Anaeromicropila populeti</name>
    <dbReference type="NCBI Taxonomy" id="37658"/>
    <lineage>
        <taxon>Bacteria</taxon>
        <taxon>Bacillati</taxon>
        <taxon>Bacillota</taxon>
        <taxon>Clostridia</taxon>
        <taxon>Lachnospirales</taxon>
        <taxon>Lachnospiraceae</taxon>
        <taxon>Anaeromicropila</taxon>
    </lineage>
</organism>
<dbReference type="InterPro" id="IPR007422">
    <property type="entry name" value="Peptidase_Prp"/>
</dbReference>
<evidence type="ECO:0000256" key="4">
    <source>
        <dbReference type="ARBA" id="ARBA00022807"/>
    </source>
</evidence>
<keyword evidence="1" id="KW-0690">Ribosome biogenesis</keyword>
<dbReference type="CDD" id="cd16332">
    <property type="entry name" value="Prp-like"/>
    <property type="match status" value="1"/>
</dbReference>
<sequence>MIKVRISRNDAGICKQFSLHGHAGYAENGEDIVCSAVSVLVINTINSIETFTDDDFFVESEEEDGWIGLEMTGTMSKETELLINSMLLGLKAIEEQYGNKFISIIEQ</sequence>
<evidence type="ECO:0000313" key="7">
    <source>
        <dbReference type="EMBL" id="SFR97614.1"/>
    </source>
</evidence>
<dbReference type="AlphaFoldDB" id="A0A1I6L2C3"/>
<dbReference type="GO" id="GO:0042254">
    <property type="term" value="P:ribosome biogenesis"/>
    <property type="evidence" value="ECO:0007669"/>
    <property type="project" value="UniProtKB-KW"/>
</dbReference>
<name>A0A1I6L2C3_9FIRM</name>
<protein>
    <recommendedName>
        <fullName evidence="6">Ribosomal processing cysteine protease Prp</fullName>
    </recommendedName>
</protein>
<dbReference type="Pfam" id="PF04327">
    <property type="entry name" value="Peptidase_Prp"/>
    <property type="match status" value="1"/>
</dbReference>
<evidence type="ECO:0000256" key="3">
    <source>
        <dbReference type="ARBA" id="ARBA00022801"/>
    </source>
</evidence>
<dbReference type="OrthoDB" id="48998at2"/>
<keyword evidence="2" id="KW-0645">Protease</keyword>
<reference evidence="7 8" key="1">
    <citation type="submission" date="2016-10" db="EMBL/GenBank/DDBJ databases">
        <authorList>
            <person name="de Groot N.N."/>
        </authorList>
    </citation>
    <scope>NUCLEOTIDE SEQUENCE [LARGE SCALE GENOMIC DNA]</scope>
    <source>
        <strain evidence="7 8">743A</strain>
    </source>
</reference>
<keyword evidence="4" id="KW-0788">Thiol protease</keyword>